<dbReference type="SMART" id="SM00028">
    <property type="entry name" value="TPR"/>
    <property type="match status" value="2"/>
</dbReference>
<gene>
    <name evidence="2" type="ORF">HNQ57_000877</name>
</gene>
<dbReference type="PROSITE" id="PS50005">
    <property type="entry name" value="TPR"/>
    <property type="match status" value="1"/>
</dbReference>
<evidence type="ECO:0000313" key="2">
    <source>
        <dbReference type="EMBL" id="MBB5186616.1"/>
    </source>
</evidence>
<dbReference type="InterPro" id="IPR011990">
    <property type="entry name" value="TPR-like_helical_dom_sf"/>
</dbReference>
<dbReference type="RefSeq" id="WP_184461393.1">
    <property type="nucleotide sequence ID" value="NZ_JACHHW010000002.1"/>
</dbReference>
<comment type="caution">
    <text evidence="2">The sequence shown here is derived from an EMBL/GenBank/DDBJ whole genome shotgun (WGS) entry which is preliminary data.</text>
</comment>
<dbReference type="AlphaFoldDB" id="A0A840R242"/>
<accession>A0A840R242</accession>
<reference evidence="2 3" key="1">
    <citation type="submission" date="2020-08" db="EMBL/GenBank/DDBJ databases">
        <title>Genomic Encyclopedia of Type Strains, Phase IV (KMG-IV): sequencing the most valuable type-strain genomes for metagenomic binning, comparative biology and taxonomic classification.</title>
        <authorList>
            <person name="Goeker M."/>
        </authorList>
    </citation>
    <scope>NUCLEOTIDE SEQUENCE [LARGE SCALE GENOMIC DNA]</scope>
    <source>
        <strain evidence="2 3">DSM 25701</strain>
    </source>
</reference>
<feature type="repeat" description="TPR" evidence="1">
    <location>
        <begin position="17"/>
        <end position="50"/>
    </location>
</feature>
<keyword evidence="1" id="KW-0802">TPR repeat</keyword>
<sequence>MNIAALEKMLAKGNDSAILRFGLGKAYLDDGNAEQAIEHFQQCVSIDSSYSAAWKLLGKALQHIGEPEKAKAAWQQGLVSAQEKGDKQTEREVTVFLKKLSKVVKE</sequence>
<keyword evidence="3" id="KW-1185">Reference proteome</keyword>
<dbReference type="EMBL" id="JACHHW010000002">
    <property type="protein sequence ID" value="MBB5186616.1"/>
    <property type="molecule type" value="Genomic_DNA"/>
</dbReference>
<dbReference type="Pfam" id="PF14559">
    <property type="entry name" value="TPR_19"/>
    <property type="match status" value="1"/>
</dbReference>
<proteinExistence type="predicted"/>
<dbReference type="SUPFAM" id="SSF48452">
    <property type="entry name" value="TPR-like"/>
    <property type="match status" value="1"/>
</dbReference>
<organism evidence="2 3">
    <name type="scientific">Zhongshania antarctica</name>
    <dbReference type="NCBI Taxonomy" id="641702"/>
    <lineage>
        <taxon>Bacteria</taxon>
        <taxon>Pseudomonadati</taxon>
        <taxon>Pseudomonadota</taxon>
        <taxon>Gammaproteobacteria</taxon>
        <taxon>Cellvibrionales</taxon>
        <taxon>Spongiibacteraceae</taxon>
        <taxon>Zhongshania</taxon>
    </lineage>
</organism>
<dbReference type="Gene3D" id="1.25.40.10">
    <property type="entry name" value="Tetratricopeptide repeat domain"/>
    <property type="match status" value="1"/>
</dbReference>
<name>A0A840R242_9GAMM</name>
<dbReference type="InterPro" id="IPR019734">
    <property type="entry name" value="TPR_rpt"/>
</dbReference>
<evidence type="ECO:0000313" key="3">
    <source>
        <dbReference type="Proteomes" id="UP000536640"/>
    </source>
</evidence>
<protein>
    <submittedName>
        <fullName evidence="2">Tfp pilus assembly protein PilF</fullName>
    </submittedName>
</protein>
<dbReference type="Proteomes" id="UP000536640">
    <property type="component" value="Unassembled WGS sequence"/>
</dbReference>
<evidence type="ECO:0000256" key="1">
    <source>
        <dbReference type="PROSITE-ProRule" id="PRU00339"/>
    </source>
</evidence>